<evidence type="ECO:0000313" key="1">
    <source>
        <dbReference type="EMBL" id="CAG8815124.1"/>
    </source>
</evidence>
<evidence type="ECO:0000313" key="2">
    <source>
        <dbReference type="Proteomes" id="UP000789920"/>
    </source>
</evidence>
<comment type="caution">
    <text evidence="1">The sequence shown here is derived from an EMBL/GenBank/DDBJ whole genome shotgun (WGS) entry which is preliminary data.</text>
</comment>
<dbReference type="EMBL" id="CAJVQC010076921">
    <property type="protein sequence ID" value="CAG8815124.1"/>
    <property type="molecule type" value="Genomic_DNA"/>
</dbReference>
<sequence length="41" mass="4318">VVDIAGSSIPGDISSNTANQAMKVERSVFKNGITERAQNVL</sequence>
<protein>
    <submittedName>
        <fullName evidence="1">29504_t:CDS:1</fullName>
    </submittedName>
</protein>
<dbReference type="Proteomes" id="UP000789920">
    <property type="component" value="Unassembled WGS sequence"/>
</dbReference>
<proteinExistence type="predicted"/>
<feature type="non-terminal residue" evidence="1">
    <location>
        <position position="1"/>
    </location>
</feature>
<gene>
    <name evidence="1" type="ORF">RPERSI_LOCUS24142</name>
</gene>
<accession>A0ACA9RXT2</accession>
<keyword evidence="2" id="KW-1185">Reference proteome</keyword>
<organism evidence="1 2">
    <name type="scientific">Racocetra persica</name>
    <dbReference type="NCBI Taxonomy" id="160502"/>
    <lineage>
        <taxon>Eukaryota</taxon>
        <taxon>Fungi</taxon>
        <taxon>Fungi incertae sedis</taxon>
        <taxon>Mucoromycota</taxon>
        <taxon>Glomeromycotina</taxon>
        <taxon>Glomeromycetes</taxon>
        <taxon>Diversisporales</taxon>
        <taxon>Gigasporaceae</taxon>
        <taxon>Racocetra</taxon>
    </lineage>
</organism>
<name>A0ACA9RXT2_9GLOM</name>
<reference evidence="1" key="1">
    <citation type="submission" date="2021-06" db="EMBL/GenBank/DDBJ databases">
        <authorList>
            <person name="Kallberg Y."/>
            <person name="Tangrot J."/>
            <person name="Rosling A."/>
        </authorList>
    </citation>
    <scope>NUCLEOTIDE SEQUENCE</scope>
    <source>
        <strain evidence="1">MA461A</strain>
    </source>
</reference>